<name>A0AAV5TIX1_9BILA</name>
<evidence type="ECO:0000313" key="5">
    <source>
        <dbReference type="Proteomes" id="UP001432027"/>
    </source>
</evidence>
<accession>A0AAV5TIX1</accession>
<evidence type="ECO:0000259" key="3">
    <source>
        <dbReference type="Pfam" id="PF01549"/>
    </source>
</evidence>
<evidence type="ECO:0000256" key="1">
    <source>
        <dbReference type="SAM" id="MobiDB-lite"/>
    </source>
</evidence>
<dbReference type="InterPro" id="IPR003582">
    <property type="entry name" value="ShKT_dom"/>
</dbReference>
<feature type="signal peptide" evidence="2">
    <location>
        <begin position="1"/>
        <end position="20"/>
    </location>
</feature>
<dbReference type="Proteomes" id="UP001432027">
    <property type="component" value="Unassembled WGS sequence"/>
</dbReference>
<feature type="chain" id="PRO_5043708578" description="ShKT domain-containing protein" evidence="2">
    <location>
        <begin position="21"/>
        <end position="128"/>
    </location>
</feature>
<protein>
    <recommendedName>
        <fullName evidence="3">ShKT domain-containing protein</fullName>
    </recommendedName>
</protein>
<dbReference type="PANTHER" id="PTHR46707:SF1">
    <property type="entry name" value="COEXPRESSED WITH POLYCYSTINS-RELATED"/>
    <property type="match status" value="1"/>
</dbReference>
<dbReference type="AlphaFoldDB" id="A0AAV5TIX1"/>
<sequence length="128" mass="13389">MARVLLAVFGCSSLIAVASAACAAADSVNCPAWIKAGFCDNYSEVVLAQHCPKSCPKAKSGATAPTTGNTTKPTENANCKKWNEDPKNGFCATATDVQKKTFCNTTCAKEIEDTEDCAIYVNTGGKVL</sequence>
<feature type="domain" description="ShKT" evidence="3">
    <location>
        <begin position="27"/>
        <end position="55"/>
    </location>
</feature>
<dbReference type="PROSITE" id="PS51257">
    <property type="entry name" value="PROKAR_LIPOPROTEIN"/>
    <property type="match status" value="1"/>
</dbReference>
<evidence type="ECO:0000313" key="4">
    <source>
        <dbReference type="EMBL" id="GMS94241.1"/>
    </source>
</evidence>
<keyword evidence="5" id="KW-1185">Reference proteome</keyword>
<organism evidence="4 5">
    <name type="scientific">Pristionchus entomophagus</name>
    <dbReference type="NCBI Taxonomy" id="358040"/>
    <lineage>
        <taxon>Eukaryota</taxon>
        <taxon>Metazoa</taxon>
        <taxon>Ecdysozoa</taxon>
        <taxon>Nematoda</taxon>
        <taxon>Chromadorea</taxon>
        <taxon>Rhabditida</taxon>
        <taxon>Rhabditina</taxon>
        <taxon>Diplogasteromorpha</taxon>
        <taxon>Diplogasteroidea</taxon>
        <taxon>Neodiplogasteridae</taxon>
        <taxon>Pristionchus</taxon>
    </lineage>
</organism>
<feature type="non-terminal residue" evidence="4">
    <location>
        <position position="128"/>
    </location>
</feature>
<dbReference type="PANTHER" id="PTHR46707">
    <property type="entry name" value="PROTEIN CBG07468"/>
    <property type="match status" value="1"/>
</dbReference>
<comment type="caution">
    <text evidence="4">The sequence shown here is derived from an EMBL/GenBank/DDBJ whole genome shotgun (WGS) entry which is preliminary data.</text>
</comment>
<gene>
    <name evidence="4" type="ORF">PENTCL1PPCAC_16416</name>
</gene>
<dbReference type="Gene3D" id="1.10.10.1940">
    <property type="match status" value="1"/>
</dbReference>
<dbReference type="Pfam" id="PF01549">
    <property type="entry name" value="ShK"/>
    <property type="match status" value="1"/>
</dbReference>
<proteinExistence type="predicted"/>
<reference evidence="4" key="1">
    <citation type="submission" date="2023-10" db="EMBL/GenBank/DDBJ databases">
        <title>Genome assembly of Pristionchus species.</title>
        <authorList>
            <person name="Yoshida K."/>
            <person name="Sommer R.J."/>
        </authorList>
    </citation>
    <scope>NUCLEOTIDE SEQUENCE</scope>
    <source>
        <strain evidence="4">RS0144</strain>
    </source>
</reference>
<keyword evidence="2" id="KW-0732">Signal</keyword>
<dbReference type="EMBL" id="BTSX01000004">
    <property type="protein sequence ID" value="GMS94241.1"/>
    <property type="molecule type" value="Genomic_DNA"/>
</dbReference>
<feature type="region of interest" description="Disordered" evidence="1">
    <location>
        <begin position="56"/>
        <end position="75"/>
    </location>
</feature>
<evidence type="ECO:0000256" key="2">
    <source>
        <dbReference type="SAM" id="SignalP"/>
    </source>
</evidence>
<feature type="compositionally biased region" description="Low complexity" evidence="1">
    <location>
        <begin position="61"/>
        <end position="74"/>
    </location>
</feature>